<name>A0A5B7TQS0_9FLAO</name>
<sequence>MKADIHIPKAISSRSAFKNKFGLGEMYRAFIYIPKAMIRMIENNKSQLVDKDFVKRLQLAVTEVNGCAICSYGHAKMALRLGMSGKEINSFLGGENHFTKPKEAIAILFAQHYSDSRGYPKKYAYDAIIKEYGKQEARIILSVVQIITVGNMLGIPLSAFHSRLKGKPYTDSSLVFELGTLIIGILLLPIAIIHGLLRGLFGLPNVRFDKNKTNVQNG</sequence>
<dbReference type="EMBL" id="CP040749">
    <property type="protein sequence ID" value="QCX38578.1"/>
    <property type="molecule type" value="Genomic_DNA"/>
</dbReference>
<dbReference type="Gene3D" id="1.20.1290.10">
    <property type="entry name" value="AhpD-like"/>
    <property type="match status" value="1"/>
</dbReference>
<reference evidence="2 3" key="1">
    <citation type="submission" date="2019-05" db="EMBL/GenBank/DDBJ databases">
        <title>Algicella ahnfeltiae gen. nov., sp. nov., a novel marine bacterium of the family Flavobacteriaceae isolated from a red alga.</title>
        <authorList>
            <person name="Nedashkovskaya O.I."/>
            <person name="Kukhlevskiy A.D."/>
            <person name="Kim S.-G."/>
            <person name="Zhukova N.V."/>
            <person name="Mikhailov V.V."/>
        </authorList>
    </citation>
    <scope>NUCLEOTIDE SEQUENCE [LARGE SCALE GENOMIC DNA]</scope>
    <source>
        <strain evidence="2 3">10Alg115</strain>
    </source>
</reference>
<keyword evidence="1" id="KW-0812">Transmembrane</keyword>
<dbReference type="RefSeq" id="WP_138949473.1">
    <property type="nucleotide sequence ID" value="NZ_CP040749.1"/>
</dbReference>
<keyword evidence="1" id="KW-0472">Membrane</keyword>
<proteinExistence type="predicted"/>
<dbReference type="KEGG" id="fbe:FF125_09090"/>
<accession>A0A5B7TQS0</accession>
<feature type="transmembrane region" description="Helical" evidence="1">
    <location>
        <begin position="139"/>
        <end position="160"/>
    </location>
</feature>
<evidence type="ECO:0000313" key="2">
    <source>
        <dbReference type="EMBL" id="QCX38578.1"/>
    </source>
</evidence>
<dbReference type="Proteomes" id="UP000306229">
    <property type="component" value="Chromosome"/>
</dbReference>
<dbReference type="SUPFAM" id="SSF69118">
    <property type="entry name" value="AhpD-like"/>
    <property type="match status" value="1"/>
</dbReference>
<dbReference type="OrthoDB" id="9801997at2"/>
<protein>
    <submittedName>
        <fullName evidence="2">Carboxymuconolactone decarboxylase family protein</fullName>
    </submittedName>
</protein>
<dbReference type="InterPro" id="IPR029032">
    <property type="entry name" value="AhpD-like"/>
</dbReference>
<gene>
    <name evidence="2" type="ORF">FF125_09090</name>
</gene>
<keyword evidence="3" id="KW-1185">Reference proteome</keyword>
<feature type="transmembrane region" description="Helical" evidence="1">
    <location>
        <begin position="180"/>
        <end position="201"/>
    </location>
</feature>
<organism evidence="2 3">
    <name type="scientific">Aureibaculum algae</name>
    <dbReference type="NCBI Taxonomy" id="2584122"/>
    <lineage>
        <taxon>Bacteria</taxon>
        <taxon>Pseudomonadati</taxon>
        <taxon>Bacteroidota</taxon>
        <taxon>Flavobacteriia</taxon>
        <taxon>Flavobacteriales</taxon>
        <taxon>Flavobacteriaceae</taxon>
        <taxon>Aureibaculum</taxon>
    </lineage>
</organism>
<dbReference type="AlphaFoldDB" id="A0A5B7TQS0"/>
<keyword evidence="1" id="KW-1133">Transmembrane helix</keyword>
<evidence type="ECO:0000313" key="3">
    <source>
        <dbReference type="Proteomes" id="UP000306229"/>
    </source>
</evidence>
<evidence type="ECO:0000256" key="1">
    <source>
        <dbReference type="SAM" id="Phobius"/>
    </source>
</evidence>